<comment type="pathway">
    <text evidence="2">Glycan biosynthesis; glycogen biosynthesis.</text>
</comment>
<keyword evidence="10" id="KW-0479">Metal-binding</keyword>
<dbReference type="STRING" id="1173027.Mic7113_3738"/>
<dbReference type="SUPFAM" id="SSF51445">
    <property type="entry name" value="(Trans)glycosidases"/>
    <property type="match status" value="1"/>
</dbReference>
<dbReference type="Pfam" id="PF00128">
    <property type="entry name" value="Alpha-amylase"/>
    <property type="match status" value="2"/>
</dbReference>
<keyword evidence="11" id="KW-0547">Nucleotide-binding</keyword>
<dbReference type="PANTHER" id="PTHR10357">
    <property type="entry name" value="ALPHA-AMYLASE FAMILY MEMBER"/>
    <property type="match status" value="1"/>
</dbReference>
<evidence type="ECO:0000256" key="3">
    <source>
        <dbReference type="ARBA" id="ARBA00005496"/>
    </source>
</evidence>
<dbReference type="NCBIfam" id="TIGR02457">
    <property type="entry name" value="TreS_Cterm"/>
    <property type="match status" value="1"/>
</dbReference>
<evidence type="ECO:0000313" key="19">
    <source>
        <dbReference type="EMBL" id="AFZ19457.1"/>
    </source>
</evidence>
<evidence type="ECO:0000256" key="1">
    <source>
        <dbReference type="ARBA" id="ARBA00001595"/>
    </source>
</evidence>
<dbReference type="RefSeq" id="WP_015183598.1">
    <property type="nucleotide sequence ID" value="NC_019738.1"/>
</dbReference>
<dbReference type="eggNOG" id="COG0366">
    <property type="taxonomic scope" value="Bacteria"/>
</dbReference>
<dbReference type="InterPro" id="IPR040999">
    <property type="entry name" value="Mak_N_cap"/>
</dbReference>
<dbReference type="GO" id="GO:0005524">
    <property type="term" value="F:ATP binding"/>
    <property type="evidence" value="ECO:0007669"/>
    <property type="project" value="UniProtKB-KW"/>
</dbReference>
<dbReference type="KEGG" id="mic:Mic7113_3738"/>
<evidence type="ECO:0000256" key="10">
    <source>
        <dbReference type="ARBA" id="ARBA00022723"/>
    </source>
</evidence>
<dbReference type="Pfam" id="PF16657">
    <property type="entry name" value="Malt_amylase_C"/>
    <property type="match status" value="1"/>
</dbReference>
<keyword evidence="9" id="KW-0808">Transferase</keyword>
<keyword evidence="13" id="KW-0067">ATP-binding</keyword>
<dbReference type="Gene3D" id="3.20.20.80">
    <property type="entry name" value="Glycosidases"/>
    <property type="match status" value="1"/>
</dbReference>
<gene>
    <name evidence="19" type="ORF">Mic7113_3738</name>
</gene>
<dbReference type="GO" id="GO:0046872">
    <property type="term" value="F:metal ion binding"/>
    <property type="evidence" value="ECO:0007669"/>
    <property type="project" value="UniProtKB-KW"/>
</dbReference>
<dbReference type="InterPro" id="IPR012810">
    <property type="entry name" value="TreS/a-amylase_N"/>
</dbReference>
<dbReference type="NCBIfam" id="TIGR02456">
    <property type="entry name" value="treS_nterm"/>
    <property type="match status" value="1"/>
</dbReference>
<dbReference type="PATRIC" id="fig|1173027.3.peg.4112"/>
<dbReference type="CDD" id="cd11334">
    <property type="entry name" value="AmyAc_TreS"/>
    <property type="match status" value="1"/>
</dbReference>
<evidence type="ECO:0000256" key="15">
    <source>
        <dbReference type="ARBA" id="ARBA00031251"/>
    </source>
</evidence>
<evidence type="ECO:0000256" key="17">
    <source>
        <dbReference type="ARBA" id="ARBA00049067"/>
    </source>
</evidence>
<evidence type="ECO:0000256" key="7">
    <source>
        <dbReference type="ARBA" id="ARBA00013882"/>
    </source>
</evidence>
<evidence type="ECO:0000256" key="14">
    <source>
        <dbReference type="ARBA" id="ARBA00023235"/>
    </source>
</evidence>
<evidence type="ECO:0000256" key="13">
    <source>
        <dbReference type="ARBA" id="ARBA00022840"/>
    </source>
</evidence>
<comment type="catalytic activity">
    <reaction evidence="1">
        <text>D-maltose = alpha,alpha-trehalose</text>
        <dbReference type="Rhea" id="RHEA:15145"/>
        <dbReference type="ChEBI" id="CHEBI:16551"/>
        <dbReference type="ChEBI" id="CHEBI:17306"/>
        <dbReference type="EC" id="5.4.99.16"/>
    </reaction>
</comment>
<protein>
    <recommendedName>
        <fullName evidence="7">Maltokinase</fullName>
        <ecNumber evidence="5">2.7.1.175</ecNumber>
        <ecNumber evidence="6">5.4.99.16</ecNumber>
    </recommendedName>
    <alternativeName>
        <fullName evidence="16">Maltose alpha-D-glucosyltransferase</fullName>
    </alternativeName>
    <alternativeName>
        <fullName evidence="15">Maltose-1-phosphate synthase</fullName>
    </alternativeName>
</protein>
<evidence type="ECO:0000256" key="11">
    <source>
        <dbReference type="ARBA" id="ARBA00022741"/>
    </source>
</evidence>
<dbReference type="InterPro" id="IPR011009">
    <property type="entry name" value="Kinase-like_dom_sf"/>
</dbReference>
<dbReference type="EMBL" id="CP003630">
    <property type="protein sequence ID" value="AFZ19457.1"/>
    <property type="molecule type" value="Genomic_DNA"/>
</dbReference>
<dbReference type="HOGENOM" id="CLU_007635_1_0_3"/>
<dbReference type="PANTHER" id="PTHR10357:SF219">
    <property type="entry name" value="MALTOSE ALPHA-D-GLUCOSYLTRANSFERASE"/>
    <property type="match status" value="1"/>
</dbReference>
<evidence type="ECO:0000256" key="5">
    <source>
        <dbReference type="ARBA" id="ARBA00011962"/>
    </source>
</evidence>
<dbReference type="SUPFAM" id="SSF56112">
    <property type="entry name" value="Protein kinase-like (PK-like)"/>
    <property type="match status" value="1"/>
</dbReference>
<dbReference type="SUPFAM" id="SSF51011">
    <property type="entry name" value="Glycosyl hydrolase domain"/>
    <property type="match status" value="1"/>
</dbReference>
<comment type="similarity">
    <text evidence="3">Belongs to the glycosyl hydrolase 13 family. TreS subfamily.</text>
</comment>
<dbReference type="FunFam" id="3.20.20.80:FF:000055">
    <property type="entry name" value="Trehalose synthase"/>
    <property type="match status" value="1"/>
</dbReference>
<comment type="similarity">
    <text evidence="4">Belongs to the aminoglycoside phosphotransferase family.</text>
</comment>
<reference evidence="19 20" key="1">
    <citation type="submission" date="2012-06" db="EMBL/GenBank/DDBJ databases">
        <title>Finished chromosome of genome of Microcoleus sp. PCC 7113.</title>
        <authorList>
            <consortium name="US DOE Joint Genome Institute"/>
            <person name="Gugger M."/>
            <person name="Coursin T."/>
            <person name="Rippka R."/>
            <person name="Tandeau De Marsac N."/>
            <person name="Huntemann M."/>
            <person name="Wei C.-L."/>
            <person name="Han J."/>
            <person name="Detter J.C."/>
            <person name="Han C."/>
            <person name="Tapia R."/>
            <person name="Chen A."/>
            <person name="Kyrpides N."/>
            <person name="Mavromatis K."/>
            <person name="Markowitz V."/>
            <person name="Szeto E."/>
            <person name="Ivanova N."/>
            <person name="Pagani I."/>
            <person name="Pati A."/>
            <person name="Goodwin L."/>
            <person name="Nordberg H.P."/>
            <person name="Cantor M.N."/>
            <person name="Hua S.X."/>
            <person name="Woyke T."/>
            <person name="Kerfeld C.A."/>
        </authorList>
    </citation>
    <scope>NUCLEOTIDE SEQUENCE [LARGE SCALE GENOMIC DNA]</scope>
    <source>
        <strain evidence="19 20">PCC 7113</strain>
    </source>
</reference>
<keyword evidence="20" id="KW-1185">Reference proteome</keyword>
<evidence type="ECO:0000256" key="12">
    <source>
        <dbReference type="ARBA" id="ARBA00022837"/>
    </source>
</evidence>
<evidence type="ECO:0000313" key="20">
    <source>
        <dbReference type="Proteomes" id="UP000010471"/>
    </source>
</evidence>
<feature type="domain" description="Glycosyl hydrolase family 13 catalytic" evidence="18">
    <location>
        <begin position="22"/>
        <end position="416"/>
    </location>
</feature>
<dbReference type="Proteomes" id="UP000010471">
    <property type="component" value="Chromosome"/>
</dbReference>
<evidence type="ECO:0000259" key="18">
    <source>
        <dbReference type="SMART" id="SM00642"/>
    </source>
</evidence>
<dbReference type="Gene3D" id="3.90.400.10">
    <property type="entry name" value="Oligo-1,6-glucosidase, Domain 2"/>
    <property type="match status" value="1"/>
</dbReference>
<keyword evidence="12" id="KW-0106">Calcium</keyword>
<evidence type="ECO:0000256" key="8">
    <source>
        <dbReference type="ARBA" id="ARBA00022600"/>
    </source>
</evidence>
<dbReference type="InterPro" id="IPR006047">
    <property type="entry name" value="GH13_cat_dom"/>
</dbReference>
<evidence type="ECO:0000256" key="6">
    <source>
        <dbReference type="ARBA" id="ARBA00012619"/>
    </source>
</evidence>
<organism evidence="19 20">
    <name type="scientific">Allocoleopsis franciscana PCC 7113</name>
    <dbReference type="NCBI Taxonomy" id="1173027"/>
    <lineage>
        <taxon>Bacteria</taxon>
        <taxon>Bacillati</taxon>
        <taxon>Cyanobacteriota</taxon>
        <taxon>Cyanophyceae</taxon>
        <taxon>Coleofasciculales</taxon>
        <taxon>Coleofasciculaceae</taxon>
        <taxon>Allocoleopsis</taxon>
        <taxon>Allocoleopsis franciscana</taxon>
    </lineage>
</organism>
<keyword evidence="8" id="KW-0321">Glycogen metabolism</keyword>
<dbReference type="InterPro" id="IPR017853">
    <property type="entry name" value="GH"/>
</dbReference>
<evidence type="ECO:0000256" key="4">
    <source>
        <dbReference type="ARBA" id="ARBA00006219"/>
    </source>
</evidence>
<dbReference type="EC" id="2.7.1.175" evidence="5"/>
<accession>K9WIV1</accession>
<dbReference type="eggNOG" id="COG3281">
    <property type="taxonomic scope" value="Bacteria"/>
</dbReference>
<proteinExistence type="inferred from homology"/>
<dbReference type="GO" id="GO:0005977">
    <property type="term" value="P:glycogen metabolic process"/>
    <property type="evidence" value="ECO:0007669"/>
    <property type="project" value="UniProtKB-KW"/>
</dbReference>
<keyword evidence="8" id="KW-0119">Carbohydrate metabolism</keyword>
<dbReference type="InterPro" id="IPR012811">
    <property type="entry name" value="TreS_maltokin_C_dom"/>
</dbReference>
<dbReference type="Gene3D" id="2.60.40.1180">
    <property type="entry name" value="Golgi alpha-mannosidase II"/>
    <property type="match status" value="1"/>
</dbReference>
<keyword evidence="14 19" id="KW-0413">Isomerase</keyword>
<dbReference type="InterPro" id="IPR045857">
    <property type="entry name" value="O16G_dom_2"/>
</dbReference>
<dbReference type="Gene3D" id="3.90.1200.10">
    <property type="match status" value="1"/>
</dbReference>
<dbReference type="InterPro" id="IPR032091">
    <property type="entry name" value="Malt_amylase-like_C"/>
</dbReference>
<evidence type="ECO:0000256" key="9">
    <source>
        <dbReference type="ARBA" id="ARBA00022679"/>
    </source>
</evidence>
<dbReference type="GO" id="GO:0016740">
    <property type="term" value="F:transferase activity"/>
    <property type="evidence" value="ECO:0007669"/>
    <property type="project" value="UniProtKB-KW"/>
</dbReference>
<dbReference type="GO" id="GO:0047471">
    <property type="term" value="F:maltose alpha-D-glucosyltransferase activity"/>
    <property type="evidence" value="ECO:0007669"/>
    <property type="project" value="UniProtKB-EC"/>
</dbReference>
<dbReference type="OrthoDB" id="9805159at2"/>
<dbReference type="AlphaFoldDB" id="K9WIV1"/>
<evidence type="ECO:0000256" key="2">
    <source>
        <dbReference type="ARBA" id="ARBA00004964"/>
    </source>
</evidence>
<dbReference type="Pfam" id="PF18085">
    <property type="entry name" value="Mak_N_cap"/>
    <property type="match status" value="1"/>
</dbReference>
<sequence>MQTDHSILKDDPLWFKNAIIYEVPVRAFADSNGDGIGDFRGLTEKLDYLQDLGVTALWVLPFFPSPLRDDGYDIADYTSVNPIYGTLDDFKEFLDAAHQRGIRVIIELIINHTSDQHPWFQRARRAPKDSVERDFYVWSDTPEKYQEARIIFQDFETSNWAWDPIAKAYYWHRFYSHQPDLNYDNPAVRQAVFEVLDFWLEMGVDGLRMDAVPYLYEREGTNCENLPETHAFLKQMRKHVDEKFPNRMLLAEANQWPEDAVQYYGAGDECHMNFHFPLMPRLFMSLRMEDSFPISDILQQTPAIPDNCQWGLFLRNHDELTLEMVSDEDRDYMYRVYAQDPETRLNLGIRRRLAPLLGNDRRQIELLNSLLLSLPGTPVLYYGDEIGMGDNIYVGDRNGVRTPMQWSSDRNAGFSRANPHKLYLPVIVESEYHYEALNVEAQRGNPNSLWYWMKRLIATRKRFQALGKGSFEFLHPENRKVLAFTRTYQDEHILVIANLSRFVQTVELDLSPFKGTVPVEIFGRTEFPPVGESPYFLSVSPYSFYWFTLKLQPSSLQSSKPQSTLPTLVANGKWQSVFSQLQSKATLESTLPDYLYTCRWFGGKARTVQSANITEMIPVSYKDMEAQMVWLRVDYIQGDPETYLLLLAYAEGEQGMHLLAEKPQSIVAYLQIPGNEETGVLFDAVADKNFLIFPLEAIAHHQRYKGMAGELVTMSTDLFPQLYKDGSNIDPSLIKGEQSNTSIIYGVSEAGRESVPRFILKLFRKVEEGINPDLEIGRFLTEKKLLEHFASIAGALEYRRPRAETMTVGILQEFILDTRSSWEYTLDSLRTYFEHVSIQQAEITEVPVPSGSLLDLQASEIPELASLTIGSYLASAQLLGQRTAELHIALASNTDDPDFTPEPFSSFYQRSIYQYARNLTGQVLLLLKNRLKQLPPNTQRLAQAVLNASDQIMGRFQLVLDQKITAMRTRTHGDYHLGQVLYTGKDFIIIDFEGEPARSLGERRMKRSPLRDVAGMLQSFNYAVTQALRNEVESGMIRPENLPLMEQWAQFWFCWVSSAFLKSYVEVASQDSFLPKSRAELEVLLDSYLLEKVIYELGYELNNRPDWVEIPLQRLLQLQELTTSGKYSQSEALKES</sequence>
<evidence type="ECO:0000256" key="16">
    <source>
        <dbReference type="ARBA" id="ARBA00031378"/>
    </source>
</evidence>
<name>K9WIV1_9CYAN</name>
<comment type="catalytic activity">
    <reaction evidence="17">
        <text>D-maltose + ATP = alpha-maltose 1-phosphate + ADP + H(+)</text>
        <dbReference type="Rhea" id="RHEA:31915"/>
        <dbReference type="ChEBI" id="CHEBI:15378"/>
        <dbReference type="ChEBI" id="CHEBI:17306"/>
        <dbReference type="ChEBI" id="CHEBI:30616"/>
        <dbReference type="ChEBI" id="CHEBI:63576"/>
        <dbReference type="ChEBI" id="CHEBI:456216"/>
        <dbReference type="EC" id="2.7.1.175"/>
    </reaction>
</comment>
<dbReference type="SMART" id="SM00642">
    <property type="entry name" value="Aamy"/>
    <property type="match status" value="1"/>
</dbReference>
<dbReference type="EC" id="5.4.99.16" evidence="6"/>
<dbReference type="InterPro" id="IPR013780">
    <property type="entry name" value="Glyco_hydro_b"/>
</dbReference>